<gene>
    <name evidence="1" type="ORF">TCEB3V08_LOCUS10811</name>
</gene>
<protein>
    <submittedName>
        <fullName evidence="1">Uncharacterized protein</fullName>
    </submittedName>
</protein>
<accession>A0A7R9DAN5</accession>
<sequence length="97" mass="10743">MMDHPIQPAANSDDVAGNTVFLVPIAIESRAARVLKSSAASYHISHVYRRIDTTRGHVFVRASSLAHCGRVAVYQLKWVSTHHACCQTSRNREVEGE</sequence>
<organism evidence="1">
    <name type="scientific">Timema cristinae</name>
    <name type="common">Walking stick</name>
    <dbReference type="NCBI Taxonomy" id="61476"/>
    <lineage>
        <taxon>Eukaryota</taxon>
        <taxon>Metazoa</taxon>
        <taxon>Ecdysozoa</taxon>
        <taxon>Arthropoda</taxon>
        <taxon>Hexapoda</taxon>
        <taxon>Insecta</taxon>
        <taxon>Pterygota</taxon>
        <taxon>Neoptera</taxon>
        <taxon>Polyneoptera</taxon>
        <taxon>Phasmatodea</taxon>
        <taxon>Timematodea</taxon>
        <taxon>Timematoidea</taxon>
        <taxon>Timematidae</taxon>
        <taxon>Timema</taxon>
    </lineage>
</organism>
<name>A0A7R9DAN5_TIMCR</name>
<reference evidence="1" key="1">
    <citation type="submission" date="2020-11" db="EMBL/GenBank/DDBJ databases">
        <authorList>
            <person name="Tran Van P."/>
        </authorList>
    </citation>
    <scope>NUCLEOTIDE SEQUENCE</scope>
</reference>
<dbReference type="EMBL" id="OC322046">
    <property type="protein sequence ID" value="CAD7411150.1"/>
    <property type="molecule type" value="Genomic_DNA"/>
</dbReference>
<dbReference type="AlphaFoldDB" id="A0A7R9DAN5"/>
<evidence type="ECO:0000313" key="1">
    <source>
        <dbReference type="EMBL" id="CAD7411150.1"/>
    </source>
</evidence>
<proteinExistence type="predicted"/>